<dbReference type="SUPFAM" id="SSF57959">
    <property type="entry name" value="Leucine zipper domain"/>
    <property type="match status" value="1"/>
</dbReference>
<keyword evidence="6" id="KW-1185">Reference proteome</keyword>
<dbReference type="PANTHER" id="PTHR40621:SF6">
    <property type="entry name" value="AP-1-LIKE TRANSCRIPTION FACTOR YAP1-RELATED"/>
    <property type="match status" value="1"/>
</dbReference>
<feature type="region of interest" description="Disordered" evidence="4">
    <location>
        <begin position="723"/>
        <end position="820"/>
    </location>
</feature>
<dbReference type="InterPro" id="IPR046347">
    <property type="entry name" value="bZIP_sf"/>
</dbReference>
<dbReference type="Gene3D" id="1.10.238.100">
    <property type="entry name" value="YAP1 redox domain. Chain B"/>
    <property type="match status" value="1"/>
</dbReference>
<feature type="region of interest" description="Disordered" evidence="4">
    <location>
        <begin position="1"/>
        <end position="40"/>
    </location>
</feature>
<dbReference type="EMBL" id="JXCE01000429">
    <property type="protein sequence ID" value="KPA37354.1"/>
    <property type="molecule type" value="Genomic_DNA"/>
</dbReference>
<comment type="caution">
    <text evidence="5">The sequence shown here is derived from an EMBL/GenBank/DDBJ whole genome shotgun (WGS) entry which is preliminary data.</text>
</comment>
<reference evidence="5 6" key="1">
    <citation type="submission" date="2015-04" db="EMBL/GenBank/DDBJ databases">
        <title>The draft genome sequence of Fusarium langsethiae, a T-2/HT-2 mycotoxin producer.</title>
        <authorList>
            <person name="Lysoe E."/>
            <person name="Divon H.H."/>
            <person name="Terzi V."/>
            <person name="Orru L."/>
            <person name="Lamontanara A."/>
            <person name="Kolseth A.-K."/>
            <person name="Frandsen R.J."/>
            <person name="Nielsen K."/>
            <person name="Thrane U."/>
        </authorList>
    </citation>
    <scope>NUCLEOTIDE SEQUENCE [LARGE SCALE GENOMIC DNA]</scope>
    <source>
        <strain evidence="5 6">Fl201059</strain>
    </source>
</reference>
<organism evidence="5 6">
    <name type="scientific">Fusarium langsethiae</name>
    <dbReference type="NCBI Taxonomy" id="179993"/>
    <lineage>
        <taxon>Eukaryota</taxon>
        <taxon>Fungi</taxon>
        <taxon>Dikarya</taxon>
        <taxon>Ascomycota</taxon>
        <taxon>Pezizomycotina</taxon>
        <taxon>Sordariomycetes</taxon>
        <taxon>Hypocreomycetidae</taxon>
        <taxon>Hypocreales</taxon>
        <taxon>Nectriaceae</taxon>
        <taxon>Fusarium</taxon>
    </lineage>
</organism>
<accession>A0A0N1J2C0</accession>
<dbReference type="GO" id="GO:0090575">
    <property type="term" value="C:RNA polymerase II transcription regulator complex"/>
    <property type="evidence" value="ECO:0007669"/>
    <property type="project" value="TreeGrafter"/>
</dbReference>
<evidence type="ECO:0008006" key="7">
    <source>
        <dbReference type="Google" id="ProtNLM"/>
    </source>
</evidence>
<sequence>MSKSIFRIFNPGEPKENPVEKRRAQLRRAQQTYRNRKDRYARTLEEELAKSRSKEAELTRECQQLRADLENALQQLSKQWIGMAVDSNNPPAESVALSKTTGSASGASPFHFSDFGSQPRDTIPSPQMISPESFGDFQGMTENYQRPSILFGQRGVAYNCRISDVDQVTAGVEFVLKIEEPCLDHLHGDLDKPCEPSNHALTVSAQLIAACDYPSPTISSPPPISATFNSLPTQMLERLLSLAPDLSSEGEVTPIQAWNIIRCRPDFGGLDTRSLSALARKLKKAVKCHGFGAVVKESVFESLVFVAAWSLTRKNILATNLFVSETLPTQVSRDHIASSPHCPASHLIMGANDSKKTSRRSRVTEAAARILSPSGSGKGTMQQLYEIPFDAEVFLQAKAARAKALGDESETGEGDEIPEVVDFGTVPTVHAHLKGLDKVCRGAEWTRPLQRFLTRLQLGSNKVSVIYDSNLRKMGIEPPEETESWVDQSEPAKFAGHVYRFVGRQCRSASSDRHLYILYHPDAEWHADFYELLQDKPLPSNFLGFSDNLDALVAYIRFIRKRLGRRASSAMFHVLIPSSRPIAIRDALEFPDLGDLAIHGETHNGSNYVWMNLPSHDDYPATLHLRHVENAVREASPWKTTATVSTSLVGLTASLAGAAFTLRVKGAPFPSIKTFGAAAVATTIARRVKGADYYPLAVLGAGSLCTTLAAFAINRVLGKRAPRVIGGTDTPREPREEKEKEKEDSAGSDQDDTKEEEEVIPEPEIPAPPEEPAPKIKDDSDAHSLLSQTSSTKKSSSSKKHRRSERGERSERSERKRSHK</sequence>
<dbReference type="AlphaFoldDB" id="A0A0N1J2C0"/>
<feature type="compositionally biased region" description="Basic and acidic residues" evidence="4">
    <location>
        <begin position="772"/>
        <end position="782"/>
    </location>
</feature>
<evidence type="ECO:0000256" key="3">
    <source>
        <dbReference type="SAM" id="Coils"/>
    </source>
</evidence>
<dbReference type="Gene3D" id="1.20.5.170">
    <property type="match status" value="1"/>
</dbReference>
<evidence type="ECO:0000313" key="6">
    <source>
        <dbReference type="Proteomes" id="UP000037904"/>
    </source>
</evidence>
<dbReference type="GO" id="GO:0001228">
    <property type="term" value="F:DNA-binding transcription activator activity, RNA polymerase II-specific"/>
    <property type="evidence" value="ECO:0007669"/>
    <property type="project" value="TreeGrafter"/>
</dbReference>
<dbReference type="GO" id="GO:0000976">
    <property type="term" value="F:transcription cis-regulatory region binding"/>
    <property type="evidence" value="ECO:0007669"/>
    <property type="project" value="InterPro"/>
</dbReference>
<evidence type="ECO:0000256" key="1">
    <source>
        <dbReference type="ARBA" id="ARBA00004123"/>
    </source>
</evidence>
<dbReference type="InterPro" id="IPR046486">
    <property type="entry name" value="DUF6579"/>
</dbReference>
<evidence type="ECO:0000313" key="5">
    <source>
        <dbReference type="EMBL" id="KPA37354.1"/>
    </source>
</evidence>
<feature type="coiled-coil region" evidence="3">
    <location>
        <begin position="41"/>
        <end position="79"/>
    </location>
</feature>
<dbReference type="CDD" id="cd14688">
    <property type="entry name" value="bZIP_YAP"/>
    <property type="match status" value="1"/>
</dbReference>
<protein>
    <recommendedName>
        <fullName evidence="7">BZIP domain-containing protein</fullName>
    </recommendedName>
</protein>
<feature type="compositionally biased region" description="Basic and acidic residues" evidence="4">
    <location>
        <begin position="805"/>
        <end position="814"/>
    </location>
</feature>
<name>A0A0N1J2C0_FUSLA</name>
<feature type="compositionally biased region" description="Acidic residues" evidence="4">
    <location>
        <begin position="749"/>
        <end position="761"/>
    </location>
</feature>
<dbReference type="OrthoDB" id="3852249at2759"/>
<dbReference type="Proteomes" id="UP000037904">
    <property type="component" value="Unassembled WGS sequence"/>
</dbReference>
<proteinExistence type="predicted"/>
<keyword evidence="2" id="KW-0539">Nucleus</keyword>
<dbReference type="PANTHER" id="PTHR40621">
    <property type="entry name" value="TRANSCRIPTION FACTOR KAPC-RELATED"/>
    <property type="match status" value="1"/>
</dbReference>
<dbReference type="Pfam" id="PF20219">
    <property type="entry name" value="DUF6579"/>
    <property type="match status" value="1"/>
</dbReference>
<comment type="subcellular location">
    <subcellularLocation>
        <location evidence="1">Nucleus</location>
    </subcellularLocation>
</comment>
<keyword evidence="3" id="KW-0175">Coiled coil</keyword>
<dbReference type="InterPro" id="IPR050936">
    <property type="entry name" value="AP-1-like"/>
</dbReference>
<feature type="compositionally biased region" description="Basic and acidic residues" evidence="4">
    <location>
        <begin position="730"/>
        <end position="745"/>
    </location>
</feature>
<feature type="compositionally biased region" description="Basic and acidic residues" evidence="4">
    <location>
        <begin position="13"/>
        <end position="23"/>
    </location>
</feature>
<gene>
    <name evidence="5" type="ORF">FLAG1_09830</name>
</gene>
<evidence type="ECO:0000256" key="2">
    <source>
        <dbReference type="ARBA" id="ARBA00023242"/>
    </source>
</evidence>
<evidence type="ECO:0000256" key="4">
    <source>
        <dbReference type="SAM" id="MobiDB-lite"/>
    </source>
</evidence>